<dbReference type="GO" id="GO:0003735">
    <property type="term" value="F:structural constituent of ribosome"/>
    <property type="evidence" value="ECO:0007669"/>
    <property type="project" value="InterPro"/>
</dbReference>
<dbReference type="InterPro" id="IPR012677">
    <property type="entry name" value="Nucleotide-bd_a/b_plait_sf"/>
</dbReference>
<reference evidence="7" key="1">
    <citation type="submission" date="2023-05" db="EMBL/GenBank/DDBJ databases">
        <title>Anaerotaeda fermentans gen. nov., sp. nov., a novel anaerobic planctomycete of the new family within the order Sedimentisphaerales isolated from Taman Peninsula, Russia.</title>
        <authorList>
            <person name="Khomyakova M.A."/>
            <person name="Merkel A.Y."/>
            <person name="Slobodkin A.I."/>
        </authorList>
    </citation>
    <scope>NUCLEOTIDE SEQUENCE</scope>
    <source>
        <strain evidence="7">M17dextr</strain>
    </source>
</reference>
<evidence type="ECO:0000256" key="1">
    <source>
        <dbReference type="ARBA" id="ARBA00006700"/>
    </source>
</evidence>
<dbReference type="GO" id="GO:1990904">
    <property type="term" value="C:ribonucleoprotein complex"/>
    <property type="evidence" value="ECO:0007669"/>
    <property type="project" value="UniProtKB-KW"/>
</dbReference>
<gene>
    <name evidence="6 7" type="primary">rplW</name>
    <name evidence="7" type="ORF">QJ522_09005</name>
</gene>
<keyword evidence="3 6" id="KW-0694">RNA-binding</keyword>
<keyword evidence="5 6" id="KW-0687">Ribonucleoprotein</keyword>
<comment type="caution">
    <text evidence="7">The sequence shown here is derived from an EMBL/GenBank/DDBJ whole genome shotgun (WGS) entry which is preliminary data.</text>
</comment>
<dbReference type="AlphaFoldDB" id="A0AAW6TTY0"/>
<keyword evidence="2 6" id="KW-0699">rRNA-binding</keyword>
<dbReference type="InterPro" id="IPR012678">
    <property type="entry name" value="Ribosomal_uL23/eL15/eS24_sf"/>
</dbReference>
<comment type="subunit">
    <text evidence="6">Part of the 50S ribosomal subunit. Contacts protein L29, and trigger factor when it is bound to the ribosome.</text>
</comment>
<dbReference type="InterPro" id="IPR013025">
    <property type="entry name" value="Ribosomal_uL23-like"/>
</dbReference>
<keyword evidence="4 6" id="KW-0689">Ribosomal protein</keyword>
<evidence type="ECO:0000313" key="8">
    <source>
        <dbReference type="Proteomes" id="UP001431776"/>
    </source>
</evidence>
<evidence type="ECO:0000256" key="4">
    <source>
        <dbReference type="ARBA" id="ARBA00022980"/>
    </source>
</evidence>
<dbReference type="FunFam" id="3.30.70.330:FF:000001">
    <property type="entry name" value="50S ribosomal protein L23"/>
    <property type="match status" value="1"/>
</dbReference>
<dbReference type="HAMAP" id="MF_01369_B">
    <property type="entry name" value="Ribosomal_uL23_B"/>
    <property type="match status" value="1"/>
</dbReference>
<evidence type="ECO:0000256" key="3">
    <source>
        <dbReference type="ARBA" id="ARBA00022884"/>
    </source>
</evidence>
<sequence>MIVRPLVTEQGMHFANAKGAYSFEVNRKANKTQVKNAVERIYGVKVDKVRTANRKGKHRRRGRTIGMTSSWKKAVVYLQPDYHIDLF</sequence>
<dbReference type="EMBL" id="JASCXX010000009">
    <property type="protein sequence ID" value="MDI6449181.1"/>
    <property type="molecule type" value="Genomic_DNA"/>
</dbReference>
<evidence type="ECO:0000256" key="2">
    <source>
        <dbReference type="ARBA" id="ARBA00022730"/>
    </source>
</evidence>
<dbReference type="GO" id="GO:0006412">
    <property type="term" value="P:translation"/>
    <property type="evidence" value="ECO:0007669"/>
    <property type="project" value="UniProtKB-UniRule"/>
</dbReference>
<name>A0AAW6TTY0_9BACT</name>
<organism evidence="7 8">
    <name type="scientific">Anaerobaca lacustris</name>
    <dbReference type="NCBI Taxonomy" id="3044600"/>
    <lineage>
        <taxon>Bacteria</taxon>
        <taxon>Pseudomonadati</taxon>
        <taxon>Planctomycetota</taxon>
        <taxon>Phycisphaerae</taxon>
        <taxon>Sedimentisphaerales</taxon>
        <taxon>Anaerobacaceae</taxon>
        <taxon>Anaerobaca</taxon>
    </lineage>
</organism>
<dbReference type="Pfam" id="PF00276">
    <property type="entry name" value="Ribosomal_L23"/>
    <property type="match status" value="1"/>
</dbReference>
<protein>
    <recommendedName>
        <fullName evidence="6">Large ribosomal subunit protein uL23</fullName>
    </recommendedName>
</protein>
<dbReference type="Proteomes" id="UP001431776">
    <property type="component" value="Unassembled WGS sequence"/>
</dbReference>
<evidence type="ECO:0000256" key="6">
    <source>
        <dbReference type="HAMAP-Rule" id="MF_01369"/>
    </source>
</evidence>
<dbReference type="GO" id="GO:0019843">
    <property type="term" value="F:rRNA binding"/>
    <property type="evidence" value="ECO:0007669"/>
    <property type="project" value="UniProtKB-UniRule"/>
</dbReference>
<proteinExistence type="inferred from homology"/>
<comment type="similarity">
    <text evidence="1 6">Belongs to the universal ribosomal protein uL23 family.</text>
</comment>
<dbReference type="GO" id="GO:0005840">
    <property type="term" value="C:ribosome"/>
    <property type="evidence" value="ECO:0007669"/>
    <property type="project" value="UniProtKB-KW"/>
</dbReference>
<dbReference type="SUPFAM" id="SSF54189">
    <property type="entry name" value="Ribosomal proteins S24e, L23 and L15e"/>
    <property type="match status" value="1"/>
</dbReference>
<dbReference type="NCBIfam" id="NF004363">
    <property type="entry name" value="PRK05738.2-4"/>
    <property type="match status" value="1"/>
</dbReference>
<accession>A0AAW6TTY0</accession>
<evidence type="ECO:0000313" key="7">
    <source>
        <dbReference type="EMBL" id="MDI6449181.1"/>
    </source>
</evidence>
<dbReference type="RefSeq" id="WP_349244589.1">
    <property type="nucleotide sequence ID" value="NZ_JASCXX010000009.1"/>
</dbReference>
<dbReference type="PANTHER" id="PTHR11620">
    <property type="entry name" value="60S RIBOSOMAL PROTEIN L23A"/>
    <property type="match status" value="1"/>
</dbReference>
<dbReference type="Gene3D" id="3.30.70.330">
    <property type="match status" value="1"/>
</dbReference>
<evidence type="ECO:0000256" key="5">
    <source>
        <dbReference type="ARBA" id="ARBA00023274"/>
    </source>
</evidence>
<comment type="function">
    <text evidence="6">One of the early assembly proteins it binds 23S rRNA. One of the proteins that surrounds the polypeptide exit tunnel on the outside of the ribosome. Forms the main docking site for trigger factor binding to the ribosome.</text>
</comment>
<keyword evidence="8" id="KW-1185">Reference proteome</keyword>